<dbReference type="Proteomes" id="UP000199042">
    <property type="component" value="Unassembled WGS sequence"/>
</dbReference>
<dbReference type="Pfam" id="PF16316">
    <property type="entry name" value="DUF4956"/>
    <property type="match status" value="1"/>
</dbReference>
<evidence type="ECO:0000256" key="1">
    <source>
        <dbReference type="SAM" id="Phobius"/>
    </source>
</evidence>
<keyword evidence="1" id="KW-0812">Transmembrane</keyword>
<dbReference type="AlphaFoldDB" id="A0AB38A0Z1"/>
<evidence type="ECO:0000313" key="3">
    <source>
        <dbReference type="Proteomes" id="UP000199042"/>
    </source>
</evidence>
<feature type="transmembrane region" description="Helical" evidence="1">
    <location>
        <begin position="105"/>
        <end position="138"/>
    </location>
</feature>
<keyword evidence="3" id="KW-1185">Reference proteome</keyword>
<evidence type="ECO:0000313" key="2">
    <source>
        <dbReference type="EMBL" id="SEA55722.1"/>
    </source>
</evidence>
<reference evidence="2 3" key="1">
    <citation type="submission" date="2016-10" db="EMBL/GenBank/DDBJ databases">
        <authorList>
            <person name="Varghese N."/>
            <person name="Submissions S."/>
        </authorList>
    </citation>
    <scope>NUCLEOTIDE SEQUENCE [LARGE SCALE GENOMIC DNA]</scope>
    <source>
        <strain evidence="2 3">DSM 14526</strain>
    </source>
</reference>
<keyword evidence="1" id="KW-0472">Membrane</keyword>
<dbReference type="RefSeq" id="WP_086985892.1">
    <property type="nucleotide sequence ID" value="NZ_FJNA01000001.1"/>
</dbReference>
<dbReference type="EMBL" id="FNQH01000003">
    <property type="protein sequence ID" value="SEA55722.1"/>
    <property type="molecule type" value="Genomic_DNA"/>
</dbReference>
<evidence type="ECO:0008006" key="4">
    <source>
        <dbReference type="Google" id="ProtNLM"/>
    </source>
</evidence>
<accession>A0AB38A0Z1</accession>
<name>A0AB38A0Z1_9LACT</name>
<gene>
    <name evidence="2" type="ORF">SAMN04488525_103436</name>
</gene>
<organism evidence="2 3">
    <name type="scientific">Trichococcus collinsii</name>
    <dbReference type="NCBI Taxonomy" id="157076"/>
    <lineage>
        <taxon>Bacteria</taxon>
        <taxon>Bacillati</taxon>
        <taxon>Bacillota</taxon>
        <taxon>Bacilli</taxon>
        <taxon>Lactobacillales</taxon>
        <taxon>Carnobacteriaceae</taxon>
        <taxon>Trichococcus</taxon>
    </lineage>
</organism>
<feature type="transmembrane region" description="Helical" evidence="1">
    <location>
        <begin position="20"/>
        <end position="43"/>
    </location>
</feature>
<protein>
    <recommendedName>
        <fullName evidence="4">DUF4956 domain-containing protein</fullName>
    </recommendedName>
</protein>
<dbReference type="InterPro" id="IPR032531">
    <property type="entry name" value="DUF4956"/>
</dbReference>
<proteinExistence type="predicted"/>
<sequence length="224" mass="24779">METFSDIFKKSFLEGSATQISIPGIFLVLGLSLVVAGYIYIVYKKCYIGVIYSHNFNVALAMMTIISSMIIATISSNITLSLGMVGALSIVRFRTAIKDPIDLIFLFWAVAAGITVGARLWVMVLLGNLCIGLAFIFMTKLKRKNVIYLLVISYEDDAFPAVNAILQTFNSILRSKISRNGLTEMTVEIIMNDENTQFTEKLTAIENVHSVSLVTYSGEFAQQT</sequence>
<feature type="transmembrane region" description="Helical" evidence="1">
    <location>
        <begin position="55"/>
        <end position="85"/>
    </location>
</feature>
<comment type="caution">
    <text evidence="2">The sequence shown here is derived from an EMBL/GenBank/DDBJ whole genome shotgun (WGS) entry which is preliminary data.</text>
</comment>
<keyword evidence="1" id="KW-1133">Transmembrane helix</keyword>